<dbReference type="InterPro" id="IPR004843">
    <property type="entry name" value="Calcineurin-like_PHP"/>
</dbReference>
<accession>A0A381RBK5</accession>
<gene>
    <name evidence="2" type="ORF">METZ01_LOCUS42010</name>
</gene>
<dbReference type="GO" id="GO:0016787">
    <property type="term" value="F:hydrolase activity"/>
    <property type="evidence" value="ECO:0007669"/>
    <property type="project" value="InterPro"/>
</dbReference>
<dbReference type="SUPFAM" id="SSF56300">
    <property type="entry name" value="Metallo-dependent phosphatases"/>
    <property type="match status" value="1"/>
</dbReference>
<dbReference type="InterPro" id="IPR029052">
    <property type="entry name" value="Metallo-depent_PP-like"/>
</dbReference>
<organism evidence="2">
    <name type="scientific">marine metagenome</name>
    <dbReference type="NCBI Taxonomy" id="408172"/>
    <lineage>
        <taxon>unclassified sequences</taxon>
        <taxon>metagenomes</taxon>
        <taxon>ecological metagenomes</taxon>
    </lineage>
</organism>
<name>A0A381RBK5_9ZZZZ</name>
<feature type="domain" description="Calcineurin-like phosphoesterase" evidence="1">
    <location>
        <begin position="28"/>
        <end position="218"/>
    </location>
</feature>
<protein>
    <recommendedName>
        <fullName evidence="1">Calcineurin-like phosphoesterase domain-containing protein</fullName>
    </recommendedName>
</protein>
<proteinExistence type="predicted"/>
<dbReference type="AlphaFoldDB" id="A0A381RBK5"/>
<evidence type="ECO:0000259" key="1">
    <source>
        <dbReference type="Pfam" id="PF00149"/>
    </source>
</evidence>
<dbReference type="EMBL" id="UINC01001806">
    <property type="protein sequence ID" value="SUZ89156.1"/>
    <property type="molecule type" value="Genomic_DNA"/>
</dbReference>
<dbReference type="PANTHER" id="PTHR45867">
    <property type="entry name" value="PURPLE ACID PHOSPHATASE"/>
    <property type="match status" value="1"/>
</dbReference>
<dbReference type="Gene3D" id="3.60.21.10">
    <property type="match status" value="1"/>
</dbReference>
<dbReference type="Pfam" id="PF00149">
    <property type="entry name" value="Metallophos"/>
    <property type="match status" value="1"/>
</dbReference>
<reference evidence="2" key="1">
    <citation type="submission" date="2018-05" db="EMBL/GenBank/DDBJ databases">
        <authorList>
            <person name="Lanie J.A."/>
            <person name="Ng W.-L."/>
            <person name="Kazmierczak K.M."/>
            <person name="Andrzejewski T.M."/>
            <person name="Davidsen T.M."/>
            <person name="Wayne K.J."/>
            <person name="Tettelin H."/>
            <person name="Glass J.I."/>
            <person name="Rusch D."/>
            <person name="Podicherti R."/>
            <person name="Tsui H.-C.T."/>
            <person name="Winkler M.E."/>
        </authorList>
    </citation>
    <scope>NUCLEOTIDE SEQUENCE</scope>
</reference>
<sequence length="354" mass="40015">MRWLVIKIIFLLSLAIFVSYSIGEGATRIIIVGDTGTGERAYAPGFMAVQKAMRKQNADALLHLGDFVYQPEFFPTSCPDRYVKEIKETLSNPYPIKLFVAGDNDLPPKKWKPKASGCWDKIDPLDSGFDTPGPRAMEGTRVIGNAIIGVINNYPWRDPTSWLAPRIMEAREKGMWIILAVHEPAITTAWYLDKRNTVLKQLNALKPDLVLAGNQHSYERFHQMSPIEEGVFEIVQSVSGKYRRGEGTIHIVSGGGGATFKPFADQQNKEKHIAPKDVFNALANRALMNHFITLDVSKKKLEGKVWRICVSDDPDDKWDPRWKADKKFWQSIPLECDGKSEEVSVYETFSLSRE</sequence>
<evidence type="ECO:0000313" key="2">
    <source>
        <dbReference type="EMBL" id="SUZ89156.1"/>
    </source>
</evidence>